<sequence>MARPFDRLFGLLRPYIRVQKEEALPQEVIDAVTHNIHHSFLHRLPLDLLYYLTTHHVSDPADLLALRATTRALRFSRTIQEPREARTTATSSSVIVAATRTPTTAVLDSDLASPALALVRRRLPQQASTPPRLRRVQERRRELQWAKLEGFTFERRCRRGPRRGWGDKGAQMMGVATGPFLGSGFQRWLRVVMGLVASW</sequence>
<organism evidence="1 2">
    <name type="scientific">Botryosphaeria dothidea</name>
    <dbReference type="NCBI Taxonomy" id="55169"/>
    <lineage>
        <taxon>Eukaryota</taxon>
        <taxon>Fungi</taxon>
        <taxon>Dikarya</taxon>
        <taxon>Ascomycota</taxon>
        <taxon>Pezizomycotina</taxon>
        <taxon>Dothideomycetes</taxon>
        <taxon>Dothideomycetes incertae sedis</taxon>
        <taxon>Botryosphaeriales</taxon>
        <taxon>Botryosphaeriaceae</taxon>
        <taxon>Botryosphaeria</taxon>
    </lineage>
</organism>
<keyword evidence="2" id="KW-1185">Reference proteome</keyword>
<dbReference type="Proteomes" id="UP000572817">
    <property type="component" value="Unassembled WGS sequence"/>
</dbReference>
<evidence type="ECO:0000313" key="2">
    <source>
        <dbReference type="Proteomes" id="UP000572817"/>
    </source>
</evidence>
<dbReference type="EMBL" id="WWBZ02000014">
    <property type="protein sequence ID" value="KAF4310543.1"/>
    <property type="molecule type" value="Genomic_DNA"/>
</dbReference>
<dbReference type="AlphaFoldDB" id="A0A8H4N7W6"/>
<proteinExistence type="predicted"/>
<comment type="caution">
    <text evidence="1">The sequence shown here is derived from an EMBL/GenBank/DDBJ whole genome shotgun (WGS) entry which is preliminary data.</text>
</comment>
<evidence type="ECO:0000313" key="1">
    <source>
        <dbReference type="EMBL" id="KAF4310543.1"/>
    </source>
</evidence>
<accession>A0A8H4N7W6</accession>
<name>A0A8H4N7W6_9PEZI</name>
<gene>
    <name evidence="1" type="ORF">GTA08_BOTSDO13933</name>
</gene>
<reference evidence="1" key="1">
    <citation type="submission" date="2020-04" db="EMBL/GenBank/DDBJ databases">
        <title>Genome Assembly and Annotation of Botryosphaeria dothidea sdau 11-99, a Latent Pathogen of Apple Fruit Ring Rot in China.</title>
        <authorList>
            <person name="Yu C."/>
            <person name="Diao Y."/>
            <person name="Lu Q."/>
            <person name="Zhao J."/>
            <person name="Cui S."/>
            <person name="Peng C."/>
            <person name="He B."/>
            <person name="Liu H."/>
        </authorList>
    </citation>
    <scope>NUCLEOTIDE SEQUENCE [LARGE SCALE GENOMIC DNA]</scope>
    <source>
        <strain evidence="1">Sdau11-99</strain>
    </source>
</reference>
<protein>
    <submittedName>
        <fullName evidence="1">Uncharacterized protein</fullName>
    </submittedName>
</protein>